<comment type="caution">
    <text evidence="2">The sequence shown here is derived from an EMBL/GenBank/DDBJ whole genome shotgun (WGS) entry which is preliminary data.</text>
</comment>
<dbReference type="AlphaFoldDB" id="A0A4R8QV64"/>
<feature type="region of interest" description="Disordered" evidence="1">
    <location>
        <begin position="102"/>
        <end position="136"/>
    </location>
</feature>
<organism evidence="2 3">
    <name type="scientific">Colletotrichum trifolii</name>
    <dbReference type="NCBI Taxonomy" id="5466"/>
    <lineage>
        <taxon>Eukaryota</taxon>
        <taxon>Fungi</taxon>
        <taxon>Dikarya</taxon>
        <taxon>Ascomycota</taxon>
        <taxon>Pezizomycotina</taxon>
        <taxon>Sordariomycetes</taxon>
        <taxon>Hypocreomycetidae</taxon>
        <taxon>Glomerellales</taxon>
        <taxon>Glomerellaceae</taxon>
        <taxon>Colletotrichum</taxon>
        <taxon>Colletotrichum orbiculare species complex</taxon>
    </lineage>
</organism>
<reference evidence="2 3" key="1">
    <citation type="submission" date="2018-12" db="EMBL/GenBank/DDBJ databases">
        <title>Genome sequence and assembly of Colletotrichum trifolii.</title>
        <authorList>
            <person name="Gan P."/>
            <person name="Shirasu K."/>
        </authorList>
    </citation>
    <scope>NUCLEOTIDE SEQUENCE [LARGE SCALE GENOMIC DNA]</scope>
    <source>
        <strain evidence="2 3">543-2</strain>
    </source>
</reference>
<feature type="compositionally biased region" description="Pro residues" evidence="1">
    <location>
        <begin position="70"/>
        <end position="86"/>
    </location>
</feature>
<evidence type="ECO:0000313" key="3">
    <source>
        <dbReference type="Proteomes" id="UP000295703"/>
    </source>
</evidence>
<evidence type="ECO:0000256" key="1">
    <source>
        <dbReference type="SAM" id="MobiDB-lite"/>
    </source>
</evidence>
<proteinExistence type="predicted"/>
<accession>A0A4R8QV64</accession>
<dbReference type="EMBL" id="RYZW01000126">
    <property type="protein sequence ID" value="TDZ44777.1"/>
    <property type="molecule type" value="Genomic_DNA"/>
</dbReference>
<evidence type="ECO:0000313" key="2">
    <source>
        <dbReference type="EMBL" id="TDZ44777.1"/>
    </source>
</evidence>
<protein>
    <submittedName>
        <fullName evidence="2">Uncharacterized protein</fullName>
    </submittedName>
</protein>
<feature type="region of interest" description="Disordered" evidence="1">
    <location>
        <begin position="64"/>
        <end position="86"/>
    </location>
</feature>
<dbReference type="Proteomes" id="UP000295703">
    <property type="component" value="Unassembled WGS sequence"/>
</dbReference>
<gene>
    <name evidence="2" type="ORF">CTRI78_v009342</name>
</gene>
<name>A0A4R8QV64_COLTR</name>
<keyword evidence="3" id="KW-1185">Reference proteome</keyword>
<sequence>MIAAMLDNRRLDAYNRTNDLQQPGFGIIPGELVKPQPFLASRNHSWLVVIYPFDITPALNTPLKHASPTMEPPPPMSPRRTFCPPPHCRQSFSHRETVFRQGLGPTGLARPPLGRCNRRQATLGVPFQEGPTARPA</sequence>